<comment type="caution">
    <text evidence="1">The sequence shown here is derived from an EMBL/GenBank/DDBJ whole genome shotgun (WGS) entry which is preliminary data.</text>
</comment>
<reference evidence="1 2" key="1">
    <citation type="submission" date="2022-03" db="EMBL/GenBank/DDBJ databases">
        <authorList>
            <person name="Macdonald S."/>
            <person name="Ahmed S."/>
            <person name="Newling K."/>
        </authorList>
    </citation>
    <scope>NUCLEOTIDE SEQUENCE [LARGE SCALE GENOMIC DNA]</scope>
</reference>
<accession>A0ABC8JD53</accession>
<evidence type="ECO:0000313" key="1">
    <source>
        <dbReference type="EMBL" id="CAH8313372.1"/>
    </source>
</evidence>
<sequence length="95" mass="10377">MGFAVSYQSMMLVKESTFSGGLLFTESMEVSPSLIFEIIPAMSSFVIICLDVPDEFPEAHGLVVTEHVEILNPVRSKLPFPNETPILSRSTSKGA</sequence>
<gene>
    <name evidence="1" type="ORF">ERUC_LOCUS6796</name>
</gene>
<dbReference type="EMBL" id="CAKOAT010078488">
    <property type="protein sequence ID" value="CAH8313372.1"/>
    <property type="molecule type" value="Genomic_DNA"/>
</dbReference>
<protein>
    <submittedName>
        <fullName evidence="1">Uncharacterized protein</fullName>
    </submittedName>
</protein>
<proteinExistence type="predicted"/>
<dbReference type="Proteomes" id="UP001642260">
    <property type="component" value="Unassembled WGS sequence"/>
</dbReference>
<organism evidence="1 2">
    <name type="scientific">Eruca vesicaria subsp. sativa</name>
    <name type="common">Garden rocket</name>
    <name type="synonym">Eruca sativa</name>
    <dbReference type="NCBI Taxonomy" id="29727"/>
    <lineage>
        <taxon>Eukaryota</taxon>
        <taxon>Viridiplantae</taxon>
        <taxon>Streptophyta</taxon>
        <taxon>Embryophyta</taxon>
        <taxon>Tracheophyta</taxon>
        <taxon>Spermatophyta</taxon>
        <taxon>Magnoliopsida</taxon>
        <taxon>eudicotyledons</taxon>
        <taxon>Gunneridae</taxon>
        <taxon>Pentapetalae</taxon>
        <taxon>rosids</taxon>
        <taxon>malvids</taxon>
        <taxon>Brassicales</taxon>
        <taxon>Brassicaceae</taxon>
        <taxon>Brassiceae</taxon>
        <taxon>Eruca</taxon>
    </lineage>
</organism>
<keyword evidence="2" id="KW-1185">Reference proteome</keyword>
<name>A0ABC8JD53_ERUVS</name>
<evidence type="ECO:0000313" key="2">
    <source>
        <dbReference type="Proteomes" id="UP001642260"/>
    </source>
</evidence>
<dbReference type="AlphaFoldDB" id="A0ABC8JD53"/>